<feature type="region of interest" description="Disordered" evidence="1">
    <location>
        <begin position="229"/>
        <end position="253"/>
    </location>
</feature>
<name>A0A1J8QIY0_9AGAM</name>
<dbReference type="OrthoDB" id="3269417at2759"/>
<proteinExistence type="predicted"/>
<protein>
    <submittedName>
        <fullName evidence="2">Uncharacterized protein</fullName>
    </submittedName>
</protein>
<evidence type="ECO:0000313" key="2">
    <source>
        <dbReference type="EMBL" id="OJA13561.1"/>
    </source>
</evidence>
<keyword evidence="3" id="KW-1185">Reference proteome</keyword>
<gene>
    <name evidence="2" type="ORF">AZE42_10057</name>
</gene>
<dbReference type="STRING" id="180088.A0A1J8QIY0"/>
<dbReference type="AlphaFoldDB" id="A0A1J8QIY0"/>
<feature type="non-terminal residue" evidence="2">
    <location>
        <position position="301"/>
    </location>
</feature>
<evidence type="ECO:0000256" key="1">
    <source>
        <dbReference type="SAM" id="MobiDB-lite"/>
    </source>
</evidence>
<comment type="caution">
    <text evidence="2">The sequence shown here is derived from an EMBL/GenBank/DDBJ whole genome shotgun (WGS) entry which is preliminary data.</text>
</comment>
<feature type="region of interest" description="Disordered" evidence="1">
    <location>
        <begin position="128"/>
        <end position="152"/>
    </location>
</feature>
<dbReference type="Proteomes" id="UP000183567">
    <property type="component" value="Unassembled WGS sequence"/>
</dbReference>
<dbReference type="EMBL" id="LVVM01004101">
    <property type="protein sequence ID" value="OJA13561.1"/>
    <property type="molecule type" value="Genomic_DNA"/>
</dbReference>
<evidence type="ECO:0000313" key="3">
    <source>
        <dbReference type="Proteomes" id="UP000183567"/>
    </source>
</evidence>
<feature type="compositionally biased region" description="Polar residues" evidence="1">
    <location>
        <begin position="138"/>
        <end position="152"/>
    </location>
</feature>
<reference evidence="2 3" key="1">
    <citation type="submission" date="2016-03" db="EMBL/GenBank/DDBJ databases">
        <title>Comparative genomics of the ectomycorrhizal sister species Rhizopogon vinicolor and Rhizopogon vesiculosus (Basidiomycota: Boletales) reveals a divergence of the mating type B locus.</title>
        <authorList>
            <person name="Mujic A.B."/>
            <person name="Kuo A."/>
            <person name="Tritt A."/>
            <person name="Lipzen A."/>
            <person name="Chen C."/>
            <person name="Johnson J."/>
            <person name="Sharma A."/>
            <person name="Barry K."/>
            <person name="Grigoriev I.V."/>
            <person name="Spatafora J.W."/>
        </authorList>
    </citation>
    <scope>NUCLEOTIDE SEQUENCE [LARGE SCALE GENOMIC DNA]</scope>
    <source>
        <strain evidence="2 3">AM-OR11-056</strain>
    </source>
</reference>
<accession>A0A1J8QIY0</accession>
<sequence length="301" mass="34043">MVRTQFKNSIEVPTFGHGTICRFSNNASGMKCLAGRDFEDLLQCAIPVFECLLPSPFNEYLLNLLFELATWHGLAKLRMHADTTLNFLDSSTTQLGQFLRHFMKGTEQEYITKDLPSEEAARGHRKANKAVKGMGGVTNKSQQKSGQKTSGPKVQHFNFQTYKLHALSDYVPTIRKFGTTDSYTSHLGESEHRRVKCLFLRVSKARFTAGITKQQRREHILFKMAEASPYGKTGKGKGKPEQDTGKGKVLQQHDAPALRFEDSESLPYSDPLCHYHISSSTRYHVNIYNWLANHKSDPALK</sequence>
<organism evidence="2 3">
    <name type="scientific">Rhizopogon vesiculosus</name>
    <dbReference type="NCBI Taxonomy" id="180088"/>
    <lineage>
        <taxon>Eukaryota</taxon>
        <taxon>Fungi</taxon>
        <taxon>Dikarya</taxon>
        <taxon>Basidiomycota</taxon>
        <taxon>Agaricomycotina</taxon>
        <taxon>Agaricomycetes</taxon>
        <taxon>Agaricomycetidae</taxon>
        <taxon>Boletales</taxon>
        <taxon>Suillineae</taxon>
        <taxon>Rhizopogonaceae</taxon>
        <taxon>Rhizopogon</taxon>
    </lineage>
</organism>